<organism evidence="2 3">
    <name type="scientific">Sorangium cellulosum</name>
    <name type="common">Polyangium cellulosum</name>
    <dbReference type="NCBI Taxonomy" id="56"/>
    <lineage>
        <taxon>Bacteria</taxon>
        <taxon>Pseudomonadati</taxon>
        <taxon>Myxococcota</taxon>
        <taxon>Polyangia</taxon>
        <taxon>Polyangiales</taxon>
        <taxon>Polyangiaceae</taxon>
        <taxon>Sorangium</taxon>
    </lineage>
</organism>
<feature type="region of interest" description="Disordered" evidence="1">
    <location>
        <begin position="18"/>
        <end position="70"/>
    </location>
</feature>
<evidence type="ECO:0000313" key="2">
    <source>
        <dbReference type="EMBL" id="AUX41734.1"/>
    </source>
</evidence>
<dbReference type="Proteomes" id="UP000238348">
    <property type="component" value="Chromosome"/>
</dbReference>
<sequence>MHMACTPRWRDAVVELSGGAPAASRRERWTGPSTRLARPLRQPEQPTDPFVNTPGRHHIPEGDGAAQGAG</sequence>
<proteinExistence type="predicted"/>
<protein>
    <submittedName>
        <fullName evidence="2">Uncharacterized protein</fullName>
    </submittedName>
</protein>
<evidence type="ECO:0000256" key="1">
    <source>
        <dbReference type="SAM" id="MobiDB-lite"/>
    </source>
</evidence>
<dbReference type="AlphaFoldDB" id="A0A2L0ER26"/>
<reference evidence="2 3" key="1">
    <citation type="submission" date="2015-09" db="EMBL/GenBank/DDBJ databases">
        <title>Sorangium comparison.</title>
        <authorList>
            <person name="Zaburannyi N."/>
            <person name="Bunk B."/>
            <person name="Overmann J."/>
            <person name="Mueller R."/>
        </authorList>
    </citation>
    <scope>NUCLEOTIDE SEQUENCE [LARGE SCALE GENOMIC DNA]</scope>
    <source>
        <strain evidence="2 3">So ce26</strain>
    </source>
</reference>
<name>A0A2L0ER26_SORCE</name>
<evidence type="ECO:0000313" key="3">
    <source>
        <dbReference type="Proteomes" id="UP000238348"/>
    </source>
</evidence>
<gene>
    <name evidence="2" type="ORF">SOCE26_031570</name>
</gene>
<dbReference type="EMBL" id="CP012673">
    <property type="protein sequence ID" value="AUX41734.1"/>
    <property type="molecule type" value="Genomic_DNA"/>
</dbReference>
<accession>A0A2L0ER26</accession>